<feature type="transmembrane region" description="Helical" evidence="1">
    <location>
        <begin position="33"/>
        <end position="52"/>
    </location>
</feature>
<protein>
    <submittedName>
        <fullName evidence="2">Uncharacterized protein</fullName>
    </submittedName>
</protein>
<comment type="caution">
    <text evidence="2">The sequence shown here is derived from an EMBL/GenBank/DDBJ whole genome shotgun (WGS) entry which is preliminary data.</text>
</comment>
<dbReference type="OrthoDB" id="1442993at2"/>
<dbReference type="RefSeq" id="WP_121934882.1">
    <property type="nucleotide sequence ID" value="NZ_RDOJ01000011.1"/>
</dbReference>
<evidence type="ECO:0000313" key="3">
    <source>
        <dbReference type="Proteomes" id="UP000275348"/>
    </source>
</evidence>
<proteinExistence type="predicted"/>
<dbReference type="EMBL" id="RDOJ01000011">
    <property type="protein sequence ID" value="RLZ09155.1"/>
    <property type="molecule type" value="Genomic_DNA"/>
</dbReference>
<reference evidence="2 3" key="1">
    <citation type="submission" date="2018-10" db="EMBL/GenBank/DDBJ databases">
        <authorList>
            <person name="Chen X."/>
        </authorList>
    </citation>
    <scope>NUCLEOTIDE SEQUENCE [LARGE SCALE GENOMIC DNA]</scope>
    <source>
        <strain evidence="2 3">YIM 102668</strain>
    </source>
</reference>
<keyword evidence="1" id="KW-1133">Transmembrane helix</keyword>
<evidence type="ECO:0000313" key="2">
    <source>
        <dbReference type="EMBL" id="RLZ09155.1"/>
    </source>
</evidence>
<accession>A0A3L9M803</accession>
<keyword evidence="1" id="KW-0812">Transmembrane</keyword>
<gene>
    <name evidence="2" type="ORF">EAH69_09085</name>
</gene>
<sequence>MGAGLAVILLGIIILLLVPFIYFGIRMVGYPKAAIAISLGVFLLVSIPLLKFSYRSQMYDKYDALVDFHDANINVKGSLRVLDNDISGFRSVEQNSTFIMDSSEVNQYIKRIENQPDYIISPTILDLRNEMNRSNSGKIIRSYRHKDMFITETYQKTDEYTVKTSSFTFKKNNDTVQFYKMEDY</sequence>
<keyword evidence="3" id="KW-1185">Reference proteome</keyword>
<dbReference type="Proteomes" id="UP000275348">
    <property type="component" value="Unassembled WGS sequence"/>
</dbReference>
<keyword evidence="1" id="KW-0472">Membrane</keyword>
<feature type="transmembrane region" description="Helical" evidence="1">
    <location>
        <begin position="7"/>
        <end position="27"/>
    </location>
</feature>
<evidence type="ECO:0000256" key="1">
    <source>
        <dbReference type="SAM" id="Phobius"/>
    </source>
</evidence>
<dbReference type="AlphaFoldDB" id="A0A3L9M803"/>
<organism evidence="2 3">
    <name type="scientific">Faecalibacter macacae</name>
    <dbReference type="NCBI Taxonomy" id="1859289"/>
    <lineage>
        <taxon>Bacteria</taxon>
        <taxon>Pseudomonadati</taxon>
        <taxon>Bacteroidota</taxon>
        <taxon>Flavobacteriia</taxon>
        <taxon>Flavobacteriales</taxon>
        <taxon>Weeksellaceae</taxon>
        <taxon>Faecalibacter</taxon>
    </lineage>
</organism>
<name>A0A3L9M803_9FLAO</name>